<organism evidence="2 3">
    <name type="scientific">Leptospira borgpetersenii serovar Javanica str. UI 09931</name>
    <dbReference type="NCBI Taxonomy" id="1049767"/>
    <lineage>
        <taxon>Bacteria</taxon>
        <taxon>Pseudomonadati</taxon>
        <taxon>Spirochaetota</taxon>
        <taxon>Spirochaetia</taxon>
        <taxon>Leptospirales</taxon>
        <taxon>Leptospiraceae</taxon>
        <taxon>Leptospira</taxon>
    </lineage>
</organism>
<dbReference type="AlphaFoldDB" id="A0AAV3JDC2"/>
<name>A0AAV3JDC2_LEPBO</name>
<accession>A0AAV3JDC2</accession>
<dbReference type="RefSeq" id="WP_002737117.1">
    <property type="nucleotide sequence ID" value="NZ_AHNP02000004.1"/>
</dbReference>
<dbReference type="Proteomes" id="UP000014570">
    <property type="component" value="Unassembled WGS sequence"/>
</dbReference>
<reference evidence="2 3" key="1">
    <citation type="submission" date="2013-04" db="EMBL/GenBank/DDBJ databases">
        <authorList>
            <person name="Harkins D.M."/>
            <person name="Durkin A.S."/>
            <person name="Brinkac L.M."/>
            <person name="Haft D.H."/>
            <person name="Selengut J.D."/>
            <person name="Sanka R."/>
            <person name="DePew J."/>
            <person name="Purushe J."/>
            <person name="Chanthongthip A."/>
            <person name="Lattana O."/>
            <person name="Phetsouvanh R."/>
            <person name="Newton P.N."/>
            <person name="Vinetz J.M."/>
            <person name="Sutton G.G."/>
            <person name="Nierman W.C."/>
            <person name="Fouts D.E."/>
        </authorList>
    </citation>
    <scope>NUCLEOTIDE SEQUENCE [LARGE SCALE GENOMIC DNA]</scope>
    <source>
        <strain evidence="2 3">UI 09931</strain>
    </source>
</reference>
<evidence type="ECO:0000313" key="2">
    <source>
        <dbReference type="EMBL" id="EPG58547.1"/>
    </source>
</evidence>
<proteinExistence type="predicted"/>
<gene>
    <name evidence="2" type="ORF">LEP1GSC103_0219</name>
</gene>
<dbReference type="PROSITE" id="PS51257">
    <property type="entry name" value="PROKAR_LIPOPROTEIN"/>
    <property type="match status" value="1"/>
</dbReference>
<dbReference type="EMBL" id="AHNP02000004">
    <property type="protein sequence ID" value="EPG58547.1"/>
    <property type="molecule type" value="Genomic_DNA"/>
</dbReference>
<dbReference type="NCBIfam" id="NF033160">
    <property type="entry name" value="lipo_LipL36"/>
    <property type="match status" value="1"/>
</dbReference>
<evidence type="ECO:0000256" key="1">
    <source>
        <dbReference type="SAM" id="SignalP"/>
    </source>
</evidence>
<keyword evidence="2" id="KW-0449">Lipoprotein</keyword>
<dbReference type="GeneID" id="61173079"/>
<sequence length="389" mass="39160">MKKNVMKFAAVAALTVALSACKKSESDDDTITLALLYLVDQTSGNCVTITKNDAAHSGAAGAGDGKPTYTATGTTRPKAACGGAYNVVAIINDVEAVVTSVKAGYQAAKDKADAAGDNCKGANQTSSSLQTTIDAVTALKVQQSIAASTGNSCLALGTGWNLSPLNFGGASISVDPNPAYFGKTVYACSSEEAKTLLLASFKLNTTTLAGSVATDMATDLAFKQKTAAVTASNFKWTADAAAKGRLINVTELTTAGKSGAALIAFTTAAAINNQLVNGGGGATAAAVAARACAKAILANESAEAQGIAAALHNNDPAALTFFAGAATGNFTTGDIITTAQAESVKEVLFSSLQCKYGDFDEEAAGNKTTVGTETNVKNIGTCPAIYPKI</sequence>
<feature type="chain" id="PRO_5043853435" evidence="1">
    <location>
        <begin position="23"/>
        <end position="389"/>
    </location>
</feature>
<evidence type="ECO:0000313" key="3">
    <source>
        <dbReference type="Proteomes" id="UP000014570"/>
    </source>
</evidence>
<comment type="caution">
    <text evidence="2">The sequence shown here is derived from an EMBL/GenBank/DDBJ whole genome shotgun (WGS) entry which is preliminary data.</text>
</comment>
<protein>
    <submittedName>
        <fullName evidence="2">Lipoprotein</fullName>
    </submittedName>
</protein>
<keyword evidence="1" id="KW-0732">Signal</keyword>
<feature type="signal peptide" evidence="1">
    <location>
        <begin position="1"/>
        <end position="22"/>
    </location>
</feature>